<dbReference type="OrthoDB" id="2351239at2"/>
<dbReference type="EMBL" id="RXZH01000008">
    <property type="protein sequence ID" value="RTZ14432.1"/>
    <property type="molecule type" value="Genomic_DNA"/>
</dbReference>
<dbReference type="InterPro" id="IPR009776">
    <property type="entry name" value="Spore_0_M"/>
</dbReference>
<sequence>MFGKLKASLGIGAAKVDTILDSMSVYQGETLKGTVHIKGGDVEQQIDAINLKLCTEVKVESEESTSYQDFIIGKLQAVQPFVIQPNETKQVPFEFKLHDETPVTELNVLKNLCHVWIETTLDIDFAIDPKDRDFVAVKPIPVVAQVLSAIEQAGFGMVKADVEKGYLRGGNFSSTSGCYQEIEFRSNGFINRKEIELSFILDGAAVHCFAEVDRSFSMRGDQYASFTLNRESNDTEIASVVQRILSI</sequence>
<dbReference type="Proteomes" id="UP000268973">
    <property type="component" value="Unassembled WGS sequence"/>
</dbReference>
<name>A0A432CW91_9VIBR</name>
<dbReference type="RefSeq" id="WP_126575347.1">
    <property type="nucleotide sequence ID" value="NZ_RXZH01000008.1"/>
</dbReference>
<dbReference type="PANTHER" id="PTHR40053:SF1">
    <property type="entry name" value="SPORULATION-CONTROL PROTEIN SPO0M"/>
    <property type="match status" value="1"/>
</dbReference>
<comment type="caution">
    <text evidence="1">The sequence shown here is derived from an EMBL/GenBank/DDBJ whole genome shotgun (WGS) entry which is preliminary data.</text>
</comment>
<dbReference type="AlphaFoldDB" id="A0A432CW91"/>
<keyword evidence="2" id="KW-1185">Reference proteome</keyword>
<gene>
    <name evidence="1" type="ORF">EJ063_16080</name>
</gene>
<dbReference type="PANTHER" id="PTHR40053">
    <property type="entry name" value="SPORULATION-CONTROL PROTEIN SPO0M"/>
    <property type="match status" value="1"/>
</dbReference>
<reference evidence="1 2" key="1">
    <citation type="submission" date="2018-12" db="EMBL/GenBank/DDBJ databases">
        <title>Vibrio sp. isolated from China Sea.</title>
        <authorList>
            <person name="Li Y."/>
        </authorList>
    </citation>
    <scope>NUCLEOTIDE SEQUENCE [LARGE SCALE GENOMIC DNA]</scope>
    <source>
        <strain evidence="1 2">BEI207</strain>
    </source>
</reference>
<protein>
    <submittedName>
        <fullName evidence="1">Sporulation protein</fullName>
    </submittedName>
</protein>
<organism evidence="1 2">
    <name type="scientific">Vibrio aquaticus</name>
    <dbReference type="NCBI Taxonomy" id="2496559"/>
    <lineage>
        <taxon>Bacteria</taxon>
        <taxon>Pseudomonadati</taxon>
        <taxon>Pseudomonadota</taxon>
        <taxon>Gammaproteobacteria</taxon>
        <taxon>Vibrionales</taxon>
        <taxon>Vibrionaceae</taxon>
        <taxon>Vibrio</taxon>
    </lineage>
</organism>
<proteinExistence type="predicted"/>
<evidence type="ECO:0000313" key="2">
    <source>
        <dbReference type="Proteomes" id="UP000268973"/>
    </source>
</evidence>
<accession>A0A432CW91</accession>
<evidence type="ECO:0000313" key="1">
    <source>
        <dbReference type="EMBL" id="RTZ14432.1"/>
    </source>
</evidence>
<dbReference type="Pfam" id="PF07070">
    <property type="entry name" value="Spo0M"/>
    <property type="match status" value="1"/>
</dbReference>